<dbReference type="PANTHER" id="PTHR15141:SF75">
    <property type="entry name" value="ELONGIN-A"/>
    <property type="match status" value="1"/>
</dbReference>
<reference evidence="2 3" key="1">
    <citation type="journal article" date="2015" name="Genome Biol.">
        <title>Comparative genomics of Steinernema reveals deeply conserved gene regulatory networks.</title>
        <authorList>
            <person name="Dillman A.R."/>
            <person name="Macchietto M."/>
            <person name="Porter C.F."/>
            <person name="Rogers A."/>
            <person name="Williams B."/>
            <person name="Antoshechkin I."/>
            <person name="Lee M.M."/>
            <person name="Goodwin Z."/>
            <person name="Lu X."/>
            <person name="Lewis E.E."/>
            <person name="Goodrich-Blair H."/>
            <person name="Stock S.P."/>
            <person name="Adams B.J."/>
            <person name="Sternberg P.W."/>
            <person name="Mortazavi A."/>
        </authorList>
    </citation>
    <scope>NUCLEOTIDE SEQUENCE [LARGE SCALE GENOMIC DNA]</scope>
    <source>
        <strain evidence="2 3">ALL</strain>
    </source>
</reference>
<dbReference type="GO" id="GO:0070449">
    <property type="term" value="C:elongin complex"/>
    <property type="evidence" value="ECO:0007669"/>
    <property type="project" value="InterPro"/>
</dbReference>
<name>A0A4U5MRN3_STECR</name>
<dbReference type="InterPro" id="IPR051870">
    <property type="entry name" value="Elongin-A_domain"/>
</dbReference>
<dbReference type="GO" id="GO:0006368">
    <property type="term" value="P:transcription elongation by RNA polymerase II"/>
    <property type="evidence" value="ECO:0007669"/>
    <property type="project" value="InterPro"/>
</dbReference>
<organism evidence="2 3">
    <name type="scientific">Steinernema carpocapsae</name>
    <name type="common">Entomopathogenic nematode</name>
    <dbReference type="NCBI Taxonomy" id="34508"/>
    <lineage>
        <taxon>Eukaryota</taxon>
        <taxon>Metazoa</taxon>
        <taxon>Ecdysozoa</taxon>
        <taxon>Nematoda</taxon>
        <taxon>Chromadorea</taxon>
        <taxon>Rhabditida</taxon>
        <taxon>Tylenchina</taxon>
        <taxon>Panagrolaimomorpha</taxon>
        <taxon>Strongyloidoidea</taxon>
        <taxon>Steinernematidae</taxon>
        <taxon>Steinernema</taxon>
    </lineage>
</organism>
<sequence>MGTENASADQLKAFELSNPELKPETVDFWKNHCEKTLNSGLKAERLESESWCEAFLRLQGLQDARLTALISRINKKVVDAKADVRTAKSISSLPSKKAGNPPKLARRSFKPKKEELKPTWNGGKPRGHLVKKSWKMTKASMIPRRV</sequence>
<dbReference type="OrthoDB" id="21513at2759"/>
<dbReference type="PANTHER" id="PTHR15141">
    <property type="entry name" value="TRANSCRIPTION ELONGATION FACTOR B POLYPEPTIDE 3"/>
    <property type="match status" value="1"/>
</dbReference>
<comment type="caution">
    <text evidence="2">The sequence shown here is derived from an EMBL/GenBank/DDBJ whole genome shotgun (WGS) entry which is preliminary data.</text>
</comment>
<dbReference type="EMBL" id="AZBU02000006">
    <property type="protein sequence ID" value="TKR72294.1"/>
    <property type="molecule type" value="Genomic_DNA"/>
</dbReference>
<dbReference type="Pfam" id="PF06881">
    <property type="entry name" value="Elongin_A"/>
    <property type="match status" value="1"/>
</dbReference>
<dbReference type="Proteomes" id="UP000298663">
    <property type="component" value="Unassembled WGS sequence"/>
</dbReference>
<evidence type="ECO:0000256" key="1">
    <source>
        <dbReference type="SAM" id="MobiDB-lite"/>
    </source>
</evidence>
<dbReference type="AlphaFoldDB" id="A0A4U5MRN3"/>
<gene>
    <name evidence="2" type="ORF">L596_019766</name>
</gene>
<feature type="region of interest" description="Disordered" evidence="1">
    <location>
        <begin position="88"/>
        <end position="146"/>
    </location>
</feature>
<accession>A0A4U5MRN3</accession>
<protein>
    <submittedName>
        <fullName evidence="2">Uncharacterized protein</fullName>
    </submittedName>
</protein>
<dbReference type="Gene3D" id="6.10.250.3180">
    <property type="match status" value="1"/>
</dbReference>
<evidence type="ECO:0000313" key="3">
    <source>
        <dbReference type="Proteomes" id="UP000298663"/>
    </source>
</evidence>
<evidence type="ECO:0000313" key="2">
    <source>
        <dbReference type="EMBL" id="TKR72294.1"/>
    </source>
</evidence>
<feature type="compositionally biased region" description="Basic residues" evidence="1">
    <location>
        <begin position="125"/>
        <end position="135"/>
    </location>
</feature>
<keyword evidence="3" id="KW-1185">Reference proteome</keyword>
<dbReference type="InterPro" id="IPR010684">
    <property type="entry name" value="RNA_pol_II_trans_fac_SIII_A"/>
</dbReference>
<reference evidence="2 3" key="2">
    <citation type="journal article" date="2019" name="G3 (Bethesda)">
        <title>Hybrid Assembly of the Genome of the Entomopathogenic Nematode Steinernema carpocapsae Identifies the X-Chromosome.</title>
        <authorList>
            <person name="Serra L."/>
            <person name="Macchietto M."/>
            <person name="Macias-Munoz A."/>
            <person name="McGill C.J."/>
            <person name="Rodriguez I.M."/>
            <person name="Rodriguez B."/>
            <person name="Murad R."/>
            <person name="Mortazavi A."/>
        </authorList>
    </citation>
    <scope>NUCLEOTIDE SEQUENCE [LARGE SCALE GENOMIC DNA]</scope>
    <source>
        <strain evidence="2 3">ALL</strain>
    </source>
</reference>
<proteinExistence type="predicted"/>